<evidence type="ECO:0000313" key="5">
    <source>
        <dbReference type="Proteomes" id="UP000322315"/>
    </source>
</evidence>
<dbReference type="Proteomes" id="UP000315145">
    <property type="component" value="Unassembled WGS sequence"/>
</dbReference>
<reference evidence="3 4" key="2">
    <citation type="submission" date="2019-07" db="EMBL/GenBank/DDBJ databases">
        <title>Algibacter marinivivus sp. nov., isolated from the surface of a marine red alga.</title>
        <authorList>
            <person name="Zhong X."/>
            <person name="Xu W."/>
            <person name="Zhang Y."/>
            <person name="Zhang Q."/>
            <person name="Du Z."/>
        </authorList>
    </citation>
    <scope>NUCLEOTIDE SEQUENCE [LARGE SCALE GENOMIC DNA]</scope>
    <source>
        <strain evidence="3 4">RU-4-M-4</strain>
    </source>
</reference>
<dbReference type="InterPro" id="IPR052754">
    <property type="entry name" value="NTPase_KAP_P-loop"/>
</dbReference>
<feature type="domain" description="KAP NTPase" evidence="1">
    <location>
        <begin position="26"/>
        <end position="311"/>
    </location>
</feature>
<reference evidence="2" key="3">
    <citation type="submission" date="2019-09" db="EMBL/GenBank/DDBJ databases">
        <authorList>
            <person name="Zhang D.-C."/>
        </authorList>
    </citation>
    <scope>NUCLEOTIDE SEQUENCE</scope>
    <source>
        <strain evidence="2">RU-4-M-4</strain>
    </source>
</reference>
<accession>A0A5M7BGD7</accession>
<gene>
    <name evidence="2" type="ORF">F2B50_01355</name>
    <name evidence="3" type="ORF">FPF71_01355</name>
</gene>
<keyword evidence="4" id="KW-1185">Reference proteome</keyword>
<dbReference type="Proteomes" id="UP000322315">
    <property type="component" value="Unassembled WGS sequence"/>
</dbReference>
<evidence type="ECO:0000313" key="2">
    <source>
        <dbReference type="EMBL" id="KAA5827517.1"/>
    </source>
</evidence>
<protein>
    <recommendedName>
        <fullName evidence="1">KAP NTPase domain-containing protein</fullName>
    </recommendedName>
</protein>
<dbReference type="EMBL" id="VMBF01000001">
    <property type="protein sequence ID" value="TSJ81762.1"/>
    <property type="molecule type" value="Genomic_DNA"/>
</dbReference>
<dbReference type="SUPFAM" id="SSF52540">
    <property type="entry name" value="P-loop containing nucleoside triphosphate hydrolases"/>
    <property type="match status" value="1"/>
</dbReference>
<proteinExistence type="predicted"/>
<organism evidence="2 5">
    <name type="scientific">Algibacter amylolyticus</name>
    <dbReference type="NCBI Taxonomy" id="1608400"/>
    <lineage>
        <taxon>Bacteria</taxon>
        <taxon>Pseudomonadati</taxon>
        <taxon>Bacteroidota</taxon>
        <taxon>Flavobacteriia</taxon>
        <taxon>Flavobacteriales</taxon>
        <taxon>Flavobacteriaceae</taxon>
        <taxon>Algibacter</taxon>
    </lineage>
</organism>
<evidence type="ECO:0000259" key="1">
    <source>
        <dbReference type="Pfam" id="PF07693"/>
    </source>
</evidence>
<dbReference type="InterPro" id="IPR027417">
    <property type="entry name" value="P-loop_NTPase"/>
</dbReference>
<dbReference type="InterPro" id="IPR011646">
    <property type="entry name" value="KAP_P-loop"/>
</dbReference>
<dbReference type="EMBL" id="VWRS01000001">
    <property type="protein sequence ID" value="KAA5827517.1"/>
    <property type="molecule type" value="Genomic_DNA"/>
</dbReference>
<dbReference type="AlphaFoldDB" id="A0A5M7BGD7"/>
<reference evidence="2 5" key="1">
    <citation type="journal article" date="2015" name="Int. J. Syst. Evol. Microbiol.">
        <title>Algibacter amylolyticus sp. nov., isolated from intertidal sediment.</title>
        <authorList>
            <person name="Zhang D.C."/>
            <person name="Wu J."/>
            <person name="Neuner K."/>
            <person name="Yao J."/>
            <person name="Margesin R."/>
        </authorList>
    </citation>
    <scope>NUCLEOTIDE SEQUENCE [LARGE SCALE GENOMIC DNA]</scope>
    <source>
        <strain evidence="2 5">RU-4-M-4</strain>
    </source>
</reference>
<evidence type="ECO:0000313" key="4">
    <source>
        <dbReference type="Proteomes" id="UP000315145"/>
    </source>
</evidence>
<dbReference type="Gene3D" id="3.40.50.300">
    <property type="entry name" value="P-loop containing nucleotide triphosphate hydrolases"/>
    <property type="match status" value="1"/>
</dbReference>
<sequence length="471" mass="55338">MNLRHKDLYIPKEKTEDPFANCKLERKPYAQILTQIVSNYADGFVLAINNPWGEGKSTFVKMWQQQLCNEGYTTLYYNAWENDFEKDVLVALISELAEIKNKPVNTFNKVIDKVVPLTSKLLPLIAKHMAKRTIGDEATNSIIEGVVEYGAQELKDEIKSYTSKKKSIQDFKDTLEVFVNEVGKEKPVIFIIDELDRCRPNYAVEVLEQIKHLFSVPGIVFVLSIDKIQLGHAVKGVYGNDNIDSNEYLRRFIDIEYSIPVPNKRLLCNYFYEYFEFSVFFKTTYRERRNNNDSYNFIELSHKLFSKTNLRIRQIEKIFAHARLALKSFGNKETVFPKLFLLLIFLKNHHSNIYNNIKVKKYTLQELIDTFENLLPNKITDDEYSNPILYTIVELAVFYHNYYQKENHPKLNVLKKDNELKETLAFNSKFDKSENQQILIGHYYNLKRKYILENLNIHSLIKKIDLLEPIS</sequence>
<comment type="caution">
    <text evidence="2">The sequence shown here is derived from an EMBL/GenBank/DDBJ whole genome shotgun (WGS) entry which is preliminary data.</text>
</comment>
<dbReference type="OrthoDB" id="88903at2"/>
<dbReference type="Pfam" id="PF07693">
    <property type="entry name" value="KAP_NTPase"/>
    <property type="match status" value="1"/>
</dbReference>
<dbReference type="RefSeq" id="WP_144114864.1">
    <property type="nucleotide sequence ID" value="NZ_JACHGE010000001.1"/>
</dbReference>
<dbReference type="PANTHER" id="PTHR22674:SF6">
    <property type="entry name" value="NTPASE KAP FAMILY P-LOOP DOMAIN-CONTAINING PROTEIN 1"/>
    <property type="match status" value="1"/>
</dbReference>
<evidence type="ECO:0000313" key="3">
    <source>
        <dbReference type="EMBL" id="TSJ81762.1"/>
    </source>
</evidence>
<name>A0A5M7BGD7_9FLAO</name>
<dbReference type="PANTHER" id="PTHR22674">
    <property type="entry name" value="NTPASE, KAP FAMILY P-LOOP DOMAIN-CONTAINING 1"/>
    <property type="match status" value="1"/>
</dbReference>